<dbReference type="Pfam" id="PF12680">
    <property type="entry name" value="SnoaL_2"/>
    <property type="match status" value="1"/>
</dbReference>
<evidence type="ECO:0000313" key="2">
    <source>
        <dbReference type="EMBL" id="RAZ67733.1"/>
    </source>
</evidence>
<gene>
    <name evidence="2" type="ORF">DP119_08780</name>
</gene>
<evidence type="ECO:0000259" key="1">
    <source>
        <dbReference type="Pfam" id="PF12680"/>
    </source>
</evidence>
<dbReference type="InterPro" id="IPR032710">
    <property type="entry name" value="NTF2-like_dom_sf"/>
</dbReference>
<protein>
    <submittedName>
        <fullName evidence="2">Nuclear transport factor 2 family protein</fullName>
    </submittedName>
</protein>
<dbReference type="AlphaFoldDB" id="A0A365K6B4"/>
<sequence>MMIEPIKLAERFTEYVNARDVEGVLSVTDHNVELISPGKSAAGHEMLAEWVKGSGMQLETLNKFAKGNRVIFEQLAKKKGQPGEFHIFTFFEMDDQKIHRIGRFDELDEAFGESGLSESDQIK</sequence>
<dbReference type="Proteomes" id="UP000251869">
    <property type="component" value="Unassembled WGS sequence"/>
</dbReference>
<organism evidence="2 3">
    <name type="scientific">Planococcus maitriensis</name>
    <dbReference type="NCBI Taxonomy" id="221799"/>
    <lineage>
        <taxon>Bacteria</taxon>
        <taxon>Bacillati</taxon>
        <taxon>Bacillota</taxon>
        <taxon>Bacilli</taxon>
        <taxon>Bacillales</taxon>
        <taxon>Caryophanaceae</taxon>
        <taxon>Planococcus</taxon>
    </lineage>
</organism>
<keyword evidence="3" id="KW-1185">Reference proteome</keyword>
<feature type="domain" description="SnoaL-like" evidence="1">
    <location>
        <begin position="9"/>
        <end position="100"/>
    </location>
</feature>
<dbReference type="Gene3D" id="3.10.450.50">
    <property type="match status" value="1"/>
</dbReference>
<reference evidence="2 3" key="1">
    <citation type="submission" date="2018-06" db="EMBL/GenBank/DDBJ databases">
        <title>The draft genome sequences of strains SCU63 and S1.</title>
        <authorList>
            <person name="Gan L."/>
        </authorList>
    </citation>
    <scope>NUCLEOTIDE SEQUENCE [LARGE SCALE GENOMIC DNA]</scope>
    <source>
        <strain evidence="2 3">S1</strain>
    </source>
</reference>
<evidence type="ECO:0000313" key="3">
    <source>
        <dbReference type="Proteomes" id="UP000251869"/>
    </source>
</evidence>
<dbReference type="InterPro" id="IPR037401">
    <property type="entry name" value="SnoaL-like"/>
</dbReference>
<name>A0A365K6B4_9BACL</name>
<proteinExistence type="predicted"/>
<accession>A0A365K6B4</accession>
<comment type="caution">
    <text evidence="2">The sequence shown here is derived from an EMBL/GenBank/DDBJ whole genome shotgun (WGS) entry which is preliminary data.</text>
</comment>
<dbReference type="OrthoDB" id="2427386at2"/>
<dbReference type="EMBL" id="QLZQ01000003">
    <property type="protein sequence ID" value="RAZ67733.1"/>
    <property type="molecule type" value="Genomic_DNA"/>
</dbReference>
<dbReference type="SUPFAM" id="SSF54427">
    <property type="entry name" value="NTF2-like"/>
    <property type="match status" value="1"/>
</dbReference>